<feature type="domain" description="Phospholipase/carboxylesterase/thioesterase" evidence="10">
    <location>
        <begin position="7"/>
        <end position="229"/>
    </location>
</feature>
<dbReference type="InterPro" id="IPR029058">
    <property type="entry name" value="AB_hydrolase_fold"/>
</dbReference>
<name>A0AAN7VYI2_9SACH</name>
<dbReference type="PANTHER" id="PTHR10655">
    <property type="entry name" value="LYSOPHOSPHOLIPASE-RELATED"/>
    <property type="match status" value="1"/>
</dbReference>
<gene>
    <name evidence="11" type="ORF">RI543_004998</name>
</gene>
<evidence type="ECO:0000256" key="7">
    <source>
        <dbReference type="ARBA" id="ARBA00029392"/>
    </source>
</evidence>
<dbReference type="Pfam" id="PF02230">
    <property type="entry name" value="Abhydrolase_2"/>
    <property type="match status" value="1"/>
</dbReference>
<keyword evidence="4" id="KW-0719">Serine esterase</keyword>
<accession>A0AAN7VYI2</accession>
<evidence type="ECO:0000313" key="11">
    <source>
        <dbReference type="EMBL" id="KAK5773689.1"/>
    </source>
</evidence>
<dbReference type="Proteomes" id="UP001306508">
    <property type="component" value="Unassembled WGS sequence"/>
</dbReference>
<comment type="caution">
    <text evidence="11">The sequence shown here is derived from an EMBL/GenBank/DDBJ whole genome shotgun (WGS) entry which is preliminary data.</text>
</comment>
<dbReference type="EMBL" id="JAWIZZ010000071">
    <property type="protein sequence ID" value="KAK5773689.1"/>
    <property type="molecule type" value="Genomic_DNA"/>
</dbReference>
<keyword evidence="12" id="KW-1185">Reference proteome</keyword>
<evidence type="ECO:0000256" key="8">
    <source>
        <dbReference type="ARBA" id="ARBA00031195"/>
    </source>
</evidence>
<keyword evidence="6" id="KW-0443">Lipid metabolism</keyword>
<dbReference type="GO" id="GO:0005737">
    <property type="term" value="C:cytoplasm"/>
    <property type="evidence" value="ECO:0007669"/>
    <property type="project" value="TreeGrafter"/>
</dbReference>
<dbReference type="Gene3D" id="3.40.50.1820">
    <property type="entry name" value="alpha/beta hydrolase"/>
    <property type="match status" value="1"/>
</dbReference>
<comment type="function">
    <text evidence="7">Hydrolyzes fatty acids from S-acylated cysteine residues in proteins with a strong preference for palmitoylated G-alpha proteins over other acyl substrates. Mediates the deacylation of G-alpha proteins such as GPA1 in vivo, but has weak or no activity toward palmitoylated Ras proteins. Has weak lysophospholipase activity in vitro; however such activity may not exist in vivo.</text>
</comment>
<dbReference type="PANTHER" id="PTHR10655:SF17">
    <property type="entry name" value="LYSOPHOSPHOLIPASE-LIKE PROTEIN 1"/>
    <property type="match status" value="1"/>
</dbReference>
<protein>
    <recommendedName>
        <fullName evidence="3">Acyl-protein thioesterase 1</fullName>
        <ecNumber evidence="2">3.1.2.22</ecNumber>
    </recommendedName>
    <alternativeName>
        <fullName evidence="8">Palmitoyl-protein hydrolase</fullName>
    </alternativeName>
</protein>
<dbReference type="GO" id="GO:0006631">
    <property type="term" value="P:fatty acid metabolic process"/>
    <property type="evidence" value="ECO:0007669"/>
    <property type="project" value="UniProtKB-KW"/>
</dbReference>
<sequence>MNQLVKLAASKQPATHALIFLHGLGDSGSGWSFLGQQLQSMDPKAFQSTTFLFPTASIVNITANGGYPMNAWFDIMEWDPQMKQFDNEGYLKTLNGVVKQYIKQVMDEGIPSENIILGGFSQGAAITLGSAINLEWKLGGFISLSGFISCNKDIFKNKEADRLVNNETPIFHGHGELDPIVALSLGKRSVDWMVGVYGFQRAEFHSYQGLQHSANEQELYELYQFIKKCWNF</sequence>
<evidence type="ECO:0000256" key="6">
    <source>
        <dbReference type="ARBA" id="ARBA00022832"/>
    </source>
</evidence>
<keyword evidence="5" id="KW-0378">Hydrolase</keyword>
<dbReference type="EC" id="3.1.2.22" evidence="2"/>
<evidence type="ECO:0000256" key="5">
    <source>
        <dbReference type="ARBA" id="ARBA00022801"/>
    </source>
</evidence>
<dbReference type="InterPro" id="IPR003140">
    <property type="entry name" value="PLipase/COase/thioEstase"/>
</dbReference>
<dbReference type="AlphaFoldDB" id="A0AAN7VYI2"/>
<reference evidence="12" key="1">
    <citation type="submission" date="2023-07" db="EMBL/GenBank/DDBJ databases">
        <title>A draft genome of Kazachstania heterogenica Y-27499.</title>
        <authorList>
            <person name="Donic C."/>
            <person name="Kralova J.S."/>
            <person name="Fidel L."/>
            <person name="Ben-Dor S."/>
            <person name="Jung S."/>
        </authorList>
    </citation>
    <scope>NUCLEOTIDE SEQUENCE [LARGE SCALE GENOMIC DNA]</scope>
    <source>
        <strain evidence="12">Y27499</strain>
    </source>
</reference>
<dbReference type="InterPro" id="IPR050565">
    <property type="entry name" value="LYPA1-2/EST-like"/>
</dbReference>
<comment type="similarity">
    <text evidence="1">Belongs to the AB hydrolase superfamily. AB hydrolase 2 family.</text>
</comment>
<dbReference type="GO" id="GO:0008474">
    <property type="term" value="F:palmitoyl-(protein) hydrolase activity"/>
    <property type="evidence" value="ECO:0007669"/>
    <property type="project" value="UniProtKB-EC"/>
</dbReference>
<evidence type="ECO:0000256" key="1">
    <source>
        <dbReference type="ARBA" id="ARBA00006499"/>
    </source>
</evidence>
<evidence type="ECO:0000313" key="12">
    <source>
        <dbReference type="Proteomes" id="UP001306508"/>
    </source>
</evidence>
<proteinExistence type="inferred from homology"/>
<evidence type="ECO:0000256" key="9">
    <source>
        <dbReference type="ARBA" id="ARBA00047337"/>
    </source>
</evidence>
<dbReference type="SUPFAM" id="SSF53474">
    <property type="entry name" value="alpha/beta-Hydrolases"/>
    <property type="match status" value="1"/>
</dbReference>
<evidence type="ECO:0000259" key="10">
    <source>
        <dbReference type="Pfam" id="PF02230"/>
    </source>
</evidence>
<evidence type="ECO:0000256" key="3">
    <source>
        <dbReference type="ARBA" id="ARBA00014923"/>
    </source>
</evidence>
<evidence type="ECO:0000256" key="4">
    <source>
        <dbReference type="ARBA" id="ARBA00022487"/>
    </source>
</evidence>
<evidence type="ECO:0000256" key="2">
    <source>
        <dbReference type="ARBA" id="ARBA00012423"/>
    </source>
</evidence>
<comment type="catalytic activity">
    <reaction evidence="9">
        <text>S-hexadecanoyl-L-cysteinyl-[protein] + H2O = L-cysteinyl-[protein] + hexadecanoate + H(+)</text>
        <dbReference type="Rhea" id="RHEA:19233"/>
        <dbReference type="Rhea" id="RHEA-COMP:10131"/>
        <dbReference type="Rhea" id="RHEA-COMP:11032"/>
        <dbReference type="ChEBI" id="CHEBI:7896"/>
        <dbReference type="ChEBI" id="CHEBI:15377"/>
        <dbReference type="ChEBI" id="CHEBI:15378"/>
        <dbReference type="ChEBI" id="CHEBI:29950"/>
        <dbReference type="ChEBI" id="CHEBI:74151"/>
        <dbReference type="EC" id="3.1.2.22"/>
    </reaction>
</comment>
<organism evidence="11 12">
    <name type="scientific">Arxiozyma heterogenica</name>
    <dbReference type="NCBI Taxonomy" id="278026"/>
    <lineage>
        <taxon>Eukaryota</taxon>
        <taxon>Fungi</taxon>
        <taxon>Dikarya</taxon>
        <taxon>Ascomycota</taxon>
        <taxon>Saccharomycotina</taxon>
        <taxon>Saccharomycetes</taxon>
        <taxon>Saccharomycetales</taxon>
        <taxon>Saccharomycetaceae</taxon>
        <taxon>Arxiozyma</taxon>
    </lineage>
</organism>
<keyword evidence="6" id="KW-0276">Fatty acid metabolism</keyword>
<dbReference type="GO" id="GO:0052689">
    <property type="term" value="F:carboxylic ester hydrolase activity"/>
    <property type="evidence" value="ECO:0007669"/>
    <property type="project" value="UniProtKB-KW"/>
</dbReference>